<accession>A0A915DLT6</accession>
<organism evidence="2 3">
    <name type="scientific">Ditylenchus dipsaci</name>
    <dbReference type="NCBI Taxonomy" id="166011"/>
    <lineage>
        <taxon>Eukaryota</taxon>
        <taxon>Metazoa</taxon>
        <taxon>Ecdysozoa</taxon>
        <taxon>Nematoda</taxon>
        <taxon>Chromadorea</taxon>
        <taxon>Rhabditida</taxon>
        <taxon>Tylenchina</taxon>
        <taxon>Tylenchomorpha</taxon>
        <taxon>Sphaerularioidea</taxon>
        <taxon>Anguinidae</taxon>
        <taxon>Anguininae</taxon>
        <taxon>Ditylenchus</taxon>
    </lineage>
</organism>
<feature type="compositionally biased region" description="Basic and acidic residues" evidence="1">
    <location>
        <begin position="1"/>
        <end position="12"/>
    </location>
</feature>
<dbReference type="Proteomes" id="UP000887574">
    <property type="component" value="Unplaced"/>
</dbReference>
<reference evidence="3" key="1">
    <citation type="submission" date="2022-11" db="UniProtKB">
        <authorList>
            <consortium name="WormBaseParasite"/>
        </authorList>
    </citation>
    <scope>IDENTIFICATION</scope>
</reference>
<evidence type="ECO:0000313" key="2">
    <source>
        <dbReference type="Proteomes" id="UP000887574"/>
    </source>
</evidence>
<dbReference type="AlphaFoldDB" id="A0A915DLT6"/>
<feature type="compositionally biased region" description="Low complexity" evidence="1">
    <location>
        <begin position="32"/>
        <end position="45"/>
    </location>
</feature>
<protein>
    <submittedName>
        <fullName evidence="3">Uncharacterized protein</fullName>
    </submittedName>
</protein>
<dbReference type="WBParaSite" id="jg20728">
    <property type="protein sequence ID" value="jg20728"/>
    <property type="gene ID" value="jg20728"/>
</dbReference>
<evidence type="ECO:0000313" key="3">
    <source>
        <dbReference type="WBParaSite" id="jg20728"/>
    </source>
</evidence>
<feature type="region of interest" description="Disordered" evidence="1">
    <location>
        <begin position="1"/>
        <end position="52"/>
    </location>
</feature>
<proteinExistence type="predicted"/>
<sequence length="89" mass="9507">MRKRTDGTEMEVKAPGSNCSACSPTPPPLPTQSPQQHQRPSTSLFPPTPPPMSTAMAAALFGNSTNNGFESTCDDTFYALVSFRSEIGK</sequence>
<keyword evidence="2" id="KW-1185">Reference proteome</keyword>
<evidence type="ECO:0000256" key="1">
    <source>
        <dbReference type="SAM" id="MobiDB-lite"/>
    </source>
</evidence>
<name>A0A915DLT6_9BILA</name>